<dbReference type="Pfam" id="PF00665">
    <property type="entry name" value="rve"/>
    <property type="match status" value="1"/>
</dbReference>
<name>A0A225UG44_9STRA</name>
<dbReference type="AlphaFoldDB" id="A0A225UG44"/>
<dbReference type="InterPro" id="IPR036397">
    <property type="entry name" value="RNaseH_sf"/>
</dbReference>
<dbReference type="OrthoDB" id="111324at2759"/>
<keyword evidence="3" id="KW-1185">Reference proteome</keyword>
<dbReference type="InterPro" id="IPR001584">
    <property type="entry name" value="Integrase_cat-core"/>
</dbReference>
<gene>
    <name evidence="2" type="ORF">PHMEG_00038925</name>
</gene>
<comment type="caution">
    <text evidence="2">The sequence shown here is derived from an EMBL/GenBank/DDBJ whole genome shotgun (WGS) entry which is preliminary data.</text>
</comment>
<organism evidence="2 3">
    <name type="scientific">Phytophthora megakarya</name>
    <dbReference type="NCBI Taxonomy" id="4795"/>
    <lineage>
        <taxon>Eukaryota</taxon>
        <taxon>Sar</taxon>
        <taxon>Stramenopiles</taxon>
        <taxon>Oomycota</taxon>
        <taxon>Peronosporomycetes</taxon>
        <taxon>Peronosporales</taxon>
        <taxon>Peronosporaceae</taxon>
        <taxon>Phytophthora</taxon>
    </lineage>
</organism>
<dbReference type="EMBL" id="NBNE01018642">
    <property type="protein sequence ID" value="OWY92177.1"/>
    <property type="molecule type" value="Genomic_DNA"/>
</dbReference>
<dbReference type="PROSITE" id="PS50994">
    <property type="entry name" value="INTEGRASE"/>
    <property type="match status" value="1"/>
</dbReference>
<dbReference type="GO" id="GO:0003676">
    <property type="term" value="F:nucleic acid binding"/>
    <property type="evidence" value="ECO:0007669"/>
    <property type="project" value="InterPro"/>
</dbReference>
<protein>
    <submittedName>
        <fullName evidence="2">Pol Polyprotein</fullName>
    </submittedName>
</protein>
<dbReference type="Proteomes" id="UP000198211">
    <property type="component" value="Unassembled WGS sequence"/>
</dbReference>
<proteinExistence type="predicted"/>
<dbReference type="Gene3D" id="3.30.420.10">
    <property type="entry name" value="Ribonuclease H-like superfamily/Ribonuclease H"/>
    <property type="match status" value="1"/>
</dbReference>
<sequence>MKYDDGYSDAKSAEAANLRGGDVGDRWALDVAGPLPATDGGKKYVVVAVEYVTRYAVTIAVKDHAAKSIAEFLMKQVVLRFGPFREILTDGASELVGKVIEELVVLLQAQQINPVTPIDRPGRKISQDLERLCGDVHER</sequence>
<evidence type="ECO:0000259" key="1">
    <source>
        <dbReference type="PROSITE" id="PS50994"/>
    </source>
</evidence>
<reference evidence="3" key="1">
    <citation type="submission" date="2017-03" db="EMBL/GenBank/DDBJ databases">
        <title>Phytopthora megakarya and P. palmivora, two closely related causual agents of cacao black pod achieved similar genome size and gene model numbers by different mechanisms.</title>
        <authorList>
            <person name="Ali S."/>
            <person name="Shao J."/>
            <person name="Larry D.J."/>
            <person name="Kronmiller B."/>
            <person name="Shen D."/>
            <person name="Strem M.D."/>
            <person name="Melnick R.L."/>
            <person name="Guiltinan M.J."/>
            <person name="Tyler B.M."/>
            <person name="Meinhardt L.W."/>
            <person name="Bailey B.A."/>
        </authorList>
    </citation>
    <scope>NUCLEOTIDE SEQUENCE [LARGE SCALE GENOMIC DNA]</scope>
    <source>
        <strain evidence="3">zdho120</strain>
    </source>
</reference>
<accession>A0A225UG44</accession>
<dbReference type="InterPro" id="IPR012337">
    <property type="entry name" value="RNaseH-like_sf"/>
</dbReference>
<dbReference type="GO" id="GO:0015074">
    <property type="term" value="P:DNA integration"/>
    <property type="evidence" value="ECO:0007669"/>
    <property type="project" value="InterPro"/>
</dbReference>
<evidence type="ECO:0000313" key="2">
    <source>
        <dbReference type="EMBL" id="OWY92177.1"/>
    </source>
</evidence>
<evidence type="ECO:0000313" key="3">
    <source>
        <dbReference type="Proteomes" id="UP000198211"/>
    </source>
</evidence>
<dbReference type="SUPFAM" id="SSF53098">
    <property type="entry name" value="Ribonuclease H-like"/>
    <property type="match status" value="1"/>
</dbReference>
<feature type="domain" description="Integrase catalytic" evidence="1">
    <location>
        <begin position="16"/>
        <end position="139"/>
    </location>
</feature>